<name>A0ABZ0TR30_9SPHI</name>
<sequence length="330" mass="38768">MKRFLITVLMFFSPIIISAIVMEVLLRRIPNDYEYKSHYLDKNSDNIDVLVLGSSHSYYGINPAFMKNKAFNAAYVSQPLFYDWQIIKKYDKHWHHLKVIVLPIDYFSLYGKLEHSAESWRVKDYNIYYGINTGNSSYNYNYNSELLTNKLRLNMARIKSMYVNHETDVLCSNLGWGTEYTFNKRKDLISSGKIAAKRHFFTDMNDFNENVGILKTIISYALQNHVKVLLYTSPAYKTYVQSLNRNHLNKTINVVKMLGNAYNNVFYFNWLNNKEFFATDFYDADHFDERGAQKFTREIDSVVSVVEKTDHNRFSPRLSSSHIPDQGNQK</sequence>
<keyword evidence="1" id="KW-1133">Transmembrane helix</keyword>
<evidence type="ECO:0000313" key="2">
    <source>
        <dbReference type="EMBL" id="WPU95595.1"/>
    </source>
</evidence>
<keyword evidence="1" id="KW-0472">Membrane</keyword>
<dbReference type="Proteomes" id="UP001324380">
    <property type="component" value="Chromosome"/>
</dbReference>
<evidence type="ECO:0000256" key="1">
    <source>
        <dbReference type="SAM" id="Phobius"/>
    </source>
</evidence>
<protein>
    <recommendedName>
        <fullName evidence="4">DUF1574 domain-containing protein</fullName>
    </recommendedName>
</protein>
<dbReference type="RefSeq" id="WP_321564703.1">
    <property type="nucleotide sequence ID" value="NZ_CP139558.1"/>
</dbReference>
<keyword evidence="3" id="KW-1185">Reference proteome</keyword>
<dbReference type="EMBL" id="CP139558">
    <property type="protein sequence ID" value="WPU95595.1"/>
    <property type="molecule type" value="Genomic_DNA"/>
</dbReference>
<gene>
    <name evidence="2" type="ORF">SNE25_08670</name>
</gene>
<proteinExistence type="predicted"/>
<accession>A0ABZ0TR30</accession>
<evidence type="ECO:0000313" key="3">
    <source>
        <dbReference type="Proteomes" id="UP001324380"/>
    </source>
</evidence>
<feature type="transmembrane region" description="Helical" evidence="1">
    <location>
        <begin position="6"/>
        <end position="26"/>
    </location>
</feature>
<evidence type="ECO:0008006" key="4">
    <source>
        <dbReference type="Google" id="ProtNLM"/>
    </source>
</evidence>
<organism evidence="2 3">
    <name type="scientific">Mucilaginibacter sabulilitoris</name>
    <dbReference type="NCBI Taxonomy" id="1173583"/>
    <lineage>
        <taxon>Bacteria</taxon>
        <taxon>Pseudomonadati</taxon>
        <taxon>Bacteroidota</taxon>
        <taxon>Sphingobacteriia</taxon>
        <taxon>Sphingobacteriales</taxon>
        <taxon>Sphingobacteriaceae</taxon>
        <taxon>Mucilaginibacter</taxon>
    </lineage>
</organism>
<reference evidence="2 3" key="1">
    <citation type="submission" date="2023-11" db="EMBL/GenBank/DDBJ databases">
        <title>Analysis of the Genomes of Mucilaginibacter gossypii cycad 4 and M. sabulilitoris SNA2: microbes with the potential for plant growth promotion.</title>
        <authorList>
            <person name="Hirsch A.M."/>
            <person name="Humm E."/>
            <person name="Rubbi M."/>
            <person name="Del Vecchio G."/>
            <person name="Ha S.M."/>
            <person name="Pellegrini M."/>
            <person name="Gunsalus R.P."/>
        </authorList>
    </citation>
    <scope>NUCLEOTIDE SEQUENCE [LARGE SCALE GENOMIC DNA]</scope>
    <source>
        <strain evidence="2 3">SNA2</strain>
    </source>
</reference>
<dbReference type="SUPFAM" id="SSF52266">
    <property type="entry name" value="SGNH hydrolase"/>
    <property type="match status" value="1"/>
</dbReference>
<keyword evidence="1" id="KW-0812">Transmembrane</keyword>